<evidence type="ECO:0000259" key="8">
    <source>
        <dbReference type="PROSITE" id="PS51208"/>
    </source>
</evidence>
<dbReference type="CDD" id="cd04848">
    <property type="entry name" value="Peptidases_S8_Autotransporter_serine_protease_like"/>
    <property type="match status" value="1"/>
</dbReference>
<dbReference type="InterPro" id="IPR015500">
    <property type="entry name" value="Peptidase_S8_subtilisin-rel"/>
</dbReference>
<dbReference type="SUPFAM" id="SSF52743">
    <property type="entry name" value="Subtilisin-like"/>
    <property type="match status" value="1"/>
</dbReference>
<dbReference type="Gene3D" id="3.40.50.200">
    <property type="entry name" value="Peptidase S8/S53 domain"/>
    <property type="match status" value="1"/>
</dbReference>
<dbReference type="HOGENOM" id="CLU_005887_2_0_6"/>
<evidence type="ECO:0000256" key="7">
    <source>
        <dbReference type="PROSITE-ProRule" id="PRU01240"/>
    </source>
</evidence>
<accession>K8WMA5</accession>
<dbReference type="PROSITE" id="PS00138">
    <property type="entry name" value="SUBTILASE_SER"/>
    <property type="match status" value="1"/>
</dbReference>
<organism evidence="9 10">
    <name type="scientific">Providencia burhodogranariea DSM 19968</name>
    <dbReference type="NCBI Taxonomy" id="1141662"/>
    <lineage>
        <taxon>Bacteria</taxon>
        <taxon>Pseudomonadati</taxon>
        <taxon>Pseudomonadota</taxon>
        <taxon>Gammaproteobacteria</taxon>
        <taxon>Enterobacterales</taxon>
        <taxon>Morganellaceae</taxon>
        <taxon>Providencia</taxon>
    </lineage>
</organism>
<feature type="active site" description="Charge relay system" evidence="6 7">
    <location>
        <position position="57"/>
    </location>
</feature>
<comment type="caution">
    <text evidence="9">The sequence shown here is derived from an EMBL/GenBank/DDBJ whole genome shotgun (WGS) entry which is preliminary data.</text>
</comment>
<dbReference type="InterPro" id="IPR036709">
    <property type="entry name" value="Autotransporte_beta_dom_sf"/>
</dbReference>
<dbReference type="InterPro" id="IPR023828">
    <property type="entry name" value="Peptidase_S8_Ser-AS"/>
</dbReference>
<evidence type="ECO:0000313" key="10">
    <source>
        <dbReference type="Proteomes" id="UP000009336"/>
    </source>
</evidence>
<dbReference type="eggNOG" id="COG1404">
    <property type="taxonomic scope" value="Bacteria"/>
</dbReference>
<dbReference type="PRINTS" id="PR00723">
    <property type="entry name" value="SUBTILISIN"/>
</dbReference>
<dbReference type="InterPro" id="IPR036852">
    <property type="entry name" value="Peptidase_S8/S53_dom_sf"/>
</dbReference>
<dbReference type="eggNOG" id="COG4625">
    <property type="taxonomic scope" value="Bacteria"/>
</dbReference>
<evidence type="ECO:0000313" key="9">
    <source>
        <dbReference type="EMBL" id="EKT61743.1"/>
    </source>
</evidence>
<evidence type="ECO:0000256" key="1">
    <source>
        <dbReference type="ARBA" id="ARBA00011073"/>
    </source>
</evidence>
<dbReference type="PANTHER" id="PTHR43399:SF4">
    <property type="entry name" value="CELL WALL-ASSOCIATED PROTEASE"/>
    <property type="match status" value="1"/>
</dbReference>
<dbReference type="Pfam" id="PF00082">
    <property type="entry name" value="Peptidase_S8"/>
    <property type="match status" value="1"/>
</dbReference>
<dbReference type="InterPro" id="IPR005546">
    <property type="entry name" value="Autotransporte_beta"/>
</dbReference>
<keyword evidence="5 7" id="KW-0720">Serine protease</keyword>
<dbReference type="PROSITE" id="PS51892">
    <property type="entry name" value="SUBTILASE"/>
    <property type="match status" value="1"/>
</dbReference>
<evidence type="ECO:0000256" key="4">
    <source>
        <dbReference type="ARBA" id="ARBA00022801"/>
    </source>
</evidence>
<dbReference type="InterPro" id="IPR034061">
    <property type="entry name" value="Peptidases_S8_Autotransporter"/>
</dbReference>
<dbReference type="SMART" id="SM00869">
    <property type="entry name" value="Autotransporter"/>
    <property type="match status" value="1"/>
</dbReference>
<keyword evidence="4 7" id="KW-0378">Hydrolase</keyword>
<dbReference type="GO" id="GO:0004252">
    <property type="term" value="F:serine-type endopeptidase activity"/>
    <property type="evidence" value="ECO:0007669"/>
    <property type="project" value="UniProtKB-UniRule"/>
</dbReference>
<dbReference type="SUPFAM" id="SSF103515">
    <property type="entry name" value="Autotransporter"/>
    <property type="match status" value="1"/>
</dbReference>
<dbReference type="PATRIC" id="fig|1141662.3.peg.2021"/>
<dbReference type="SUPFAM" id="SSF51126">
    <property type="entry name" value="Pectin lyase-like"/>
    <property type="match status" value="1"/>
</dbReference>
<dbReference type="PANTHER" id="PTHR43399">
    <property type="entry name" value="SUBTILISIN-RELATED"/>
    <property type="match status" value="1"/>
</dbReference>
<evidence type="ECO:0000256" key="2">
    <source>
        <dbReference type="ARBA" id="ARBA00022670"/>
    </source>
</evidence>
<sequence>MITTSVYADSIEFEKRATLASWHTPEFNHQWGLASIHADSAYAAGYTGKGIKMGIFDMPAYAKHSEFYGENKLIHLITSGVRSGNYLNLLGEKSDEHFYFDGTLHFKDTDGQLVSHGTFVTGIAAANRDGKGIHGVAFDSQIFSADINDGGDFKGDLRGIDEHITQAGWQAFIGSGVRVINNSWTVDLADNFNGLFDDDSSSKPYFSLSDAKVQFEQLNDLLRISKGGAFQGGIDAGNNGILNIIGLGNDGNKSSTSILGGLGYFMPEVAPYWLTVGSVQNKENYISELEINYVWEQLFSLYQGKNPSENSDDHFTQWINELHENNPSIFVNLKKKFNQQLDRSQISDVLLSQFSTPCGYTASYCVVAPGSNLYSTGVIGSEHNKLVAGYQSGSGTSYAAPHVTGAAALLMQRFPYLSGVEISTILKTTATDLGDVGVDSSYGWGLINLEKAINGPAMFVTKDDIPAEFRIPDLERIEAIQFVADIPGIGAILDKGTVRERICNDRHCDSDTYSNDISGHGGLLKKGAGSLILSGNNSYTGLTSINQGTLHIDGSIVSDVIVNKAGVLGGAGKLASFVVNDGGTITANSATGTLQVTNNATFESGSRYIVDIILRDKKAMPLHIGGDVALNGGEVEIELQNQQNLLAQNKVSGFAGQQLTILTAENDIKGQFNHVVSHYPFLTGGLSHQRNKVLLAIQRNQYSFDEAAHTLNERNVAYAIEALSVSSPIYESLLLSNSQQQARQALQQLSGQIHADIASVQINSSRYLRNAIYERLKQAQDRTMLSNLKADQVGNWGQLLQSAGNTSGYGDIEGFDDYTQGVLLGTDRELMGNTRFGIAGGYTRAKLHGRINGSAQSNNYHFAIYGEKTVDALDLHAGGAYMWGHVNTSRSVAYGSQSDKNQAKYQTGTTQLFGGAAYNLKHQWVDLTPFANLAWVNYQNNGFSESGGAAALNGKKQHLNAIFSEIGFGAGKQWPITKNISLELNSQLSWQHQLNNNSRDSVLSFQHSDSAFNVNSVPASRNGMILKTSMAMEINSQLSILVGYNGLLSDHYQDNSVNGHMAWHF</sequence>
<gene>
    <name evidence="9" type="ORF">OOA_09953</name>
</gene>
<dbReference type="InterPro" id="IPR012332">
    <property type="entry name" value="Autotransporter_pectin_lyase_C"/>
</dbReference>
<proteinExistence type="inferred from homology"/>
<evidence type="ECO:0000256" key="5">
    <source>
        <dbReference type="ARBA" id="ARBA00022825"/>
    </source>
</evidence>
<keyword evidence="2 7" id="KW-0645">Protease</keyword>
<dbReference type="Pfam" id="PF12951">
    <property type="entry name" value="PATR"/>
    <property type="match status" value="1"/>
</dbReference>
<dbReference type="InterPro" id="IPR000209">
    <property type="entry name" value="Peptidase_S8/S53_dom"/>
</dbReference>
<dbReference type="GO" id="GO:0006508">
    <property type="term" value="P:proteolysis"/>
    <property type="evidence" value="ECO:0007669"/>
    <property type="project" value="UniProtKB-KW"/>
</dbReference>
<dbReference type="InterPro" id="IPR022398">
    <property type="entry name" value="Peptidase_S8_His-AS"/>
</dbReference>
<dbReference type="Pfam" id="PF03797">
    <property type="entry name" value="Autotransporter"/>
    <property type="match status" value="1"/>
</dbReference>
<dbReference type="InterPro" id="IPR013425">
    <property type="entry name" value="Autotrns_rpt"/>
</dbReference>
<dbReference type="InterPro" id="IPR011050">
    <property type="entry name" value="Pectin_lyase_fold/virulence"/>
</dbReference>
<name>K8WMA5_9GAMM</name>
<dbReference type="NCBIfam" id="TIGR01414">
    <property type="entry name" value="autotrans_barl"/>
    <property type="match status" value="1"/>
</dbReference>
<dbReference type="GO" id="GO:0019867">
    <property type="term" value="C:outer membrane"/>
    <property type="evidence" value="ECO:0007669"/>
    <property type="project" value="InterPro"/>
</dbReference>
<dbReference type="Proteomes" id="UP000009336">
    <property type="component" value="Unassembled WGS sequence"/>
</dbReference>
<dbReference type="NCBIfam" id="TIGR02601">
    <property type="entry name" value="autotrns_rpt"/>
    <property type="match status" value="1"/>
</dbReference>
<comment type="similarity">
    <text evidence="1 7">Belongs to the peptidase S8 family.</text>
</comment>
<feature type="active site" description="Charge relay system" evidence="6 7">
    <location>
        <position position="397"/>
    </location>
</feature>
<dbReference type="InterPro" id="IPR006315">
    <property type="entry name" value="OM_autotransptr_brl_dom"/>
</dbReference>
<dbReference type="STRING" id="1141662.OOA_09953"/>
<reference evidence="9 10" key="1">
    <citation type="journal article" date="2012" name="BMC Genomics">
        <title>Comparative genomics of bacteria in the genus Providencia isolated from wild Drosophila melanogaster.</title>
        <authorList>
            <person name="Galac M.R."/>
            <person name="Lazzaro B.P."/>
        </authorList>
    </citation>
    <scope>NUCLEOTIDE SEQUENCE [LARGE SCALE GENOMIC DNA]</scope>
    <source>
        <strain evidence="9 10">DSM 19968</strain>
    </source>
</reference>
<dbReference type="AlphaFoldDB" id="K8WMA5"/>
<feature type="active site" description="Charge relay system" evidence="6 7">
    <location>
        <position position="116"/>
    </location>
</feature>
<evidence type="ECO:0000256" key="6">
    <source>
        <dbReference type="PIRSR" id="PIRSR615500-1"/>
    </source>
</evidence>
<keyword evidence="10" id="KW-1185">Reference proteome</keyword>
<dbReference type="PROSITE" id="PS51208">
    <property type="entry name" value="AUTOTRANSPORTER"/>
    <property type="match status" value="1"/>
</dbReference>
<feature type="domain" description="Autotransporter" evidence="8">
    <location>
        <begin position="788"/>
        <end position="1065"/>
    </location>
</feature>
<dbReference type="InterPro" id="IPR051048">
    <property type="entry name" value="Peptidase_S8/S53_subtilisin"/>
</dbReference>
<dbReference type="Gene3D" id="2.40.128.130">
    <property type="entry name" value="Autotransporter beta-domain"/>
    <property type="match status" value="1"/>
</dbReference>
<protein>
    <submittedName>
        <fullName evidence="9">Outer membrane autotransporter</fullName>
    </submittedName>
</protein>
<keyword evidence="3" id="KW-0732">Signal</keyword>
<dbReference type="PROSITE" id="PS00137">
    <property type="entry name" value="SUBTILASE_HIS"/>
    <property type="match status" value="1"/>
</dbReference>
<evidence type="ECO:0000256" key="3">
    <source>
        <dbReference type="ARBA" id="ARBA00022729"/>
    </source>
</evidence>
<dbReference type="Gene3D" id="2.160.20.20">
    <property type="match status" value="1"/>
</dbReference>
<dbReference type="EMBL" id="AKKL01000024">
    <property type="protein sequence ID" value="EKT61743.1"/>
    <property type="molecule type" value="Genomic_DNA"/>
</dbReference>